<protein>
    <submittedName>
        <fullName evidence="1">Uncharacterized protein</fullName>
    </submittedName>
</protein>
<evidence type="ECO:0000313" key="1">
    <source>
        <dbReference type="EMBL" id="NDW03975.1"/>
    </source>
</evidence>
<accession>A0A6N9T1A5</accession>
<organism evidence="1 2">
    <name type="scientific">Jiella pacifica</name>
    <dbReference type="NCBI Taxonomy" id="2696469"/>
    <lineage>
        <taxon>Bacteria</taxon>
        <taxon>Pseudomonadati</taxon>
        <taxon>Pseudomonadota</taxon>
        <taxon>Alphaproteobacteria</taxon>
        <taxon>Hyphomicrobiales</taxon>
        <taxon>Aurantimonadaceae</taxon>
        <taxon>Jiella</taxon>
    </lineage>
</organism>
<name>A0A6N9T1A5_9HYPH</name>
<dbReference type="RefSeq" id="WP_163461869.1">
    <property type="nucleotide sequence ID" value="NZ_JAAAMG010000003.1"/>
</dbReference>
<comment type="caution">
    <text evidence="1">The sequence shown here is derived from an EMBL/GenBank/DDBJ whole genome shotgun (WGS) entry which is preliminary data.</text>
</comment>
<evidence type="ECO:0000313" key="2">
    <source>
        <dbReference type="Proteomes" id="UP000469011"/>
    </source>
</evidence>
<sequence>MDELMPESSHNSSGATLKARVTGDVAFWSMRVAMIPLLALGIVTVEGRLAAAAPLPRYDPPGYCMQVADVVGGSSQILNTCIGQEQESYDWLKARWSGIPERMQAYCDDVARAVGGTYQILETCLEQEAEADRSMPKFEF</sequence>
<dbReference type="EMBL" id="JAAAMG010000003">
    <property type="protein sequence ID" value="NDW03975.1"/>
    <property type="molecule type" value="Genomic_DNA"/>
</dbReference>
<proteinExistence type="predicted"/>
<reference evidence="1 2" key="1">
    <citation type="submission" date="2020-01" db="EMBL/GenBank/DDBJ databases">
        <title>Jiella pacifica sp. nov.</title>
        <authorList>
            <person name="Xue Z."/>
            <person name="Zhu S."/>
            <person name="Chen J."/>
            <person name="Yang J."/>
        </authorList>
    </citation>
    <scope>NUCLEOTIDE SEQUENCE [LARGE SCALE GENOMIC DNA]</scope>
    <source>
        <strain evidence="1 2">40Bstr34</strain>
    </source>
</reference>
<gene>
    <name evidence="1" type="ORF">GTK09_05990</name>
</gene>
<dbReference type="Proteomes" id="UP000469011">
    <property type="component" value="Unassembled WGS sequence"/>
</dbReference>
<dbReference type="AlphaFoldDB" id="A0A6N9T1A5"/>
<keyword evidence="2" id="KW-1185">Reference proteome</keyword>